<dbReference type="RefSeq" id="WP_354466078.1">
    <property type="nucleotide sequence ID" value="NZ_JBEPMM010000018.1"/>
</dbReference>
<dbReference type="EMBL" id="JBEPMM010000018">
    <property type="protein sequence ID" value="MET3694802.1"/>
    <property type="molecule type" value="Genomic_DNA"/>
</dbReference>
<protein>
    <submittedName>
        <fullName evidence="2">Uncharacterized protein</fullName>
    </submittedName>
</protein>
<gene>
    <name evidence="2" type="ORF">ABID43_004365</name>
</gene>
<evidence type="ECO:0000256" key="1">
    <source>
        <dbReference type="SAM" id="SignalP"/>
    </source>
</evidence>
<keyword evidence="3" id="KW-1185">Reference proteome</keyword>
<evidence type="ECO:0000313" key="3">
    <source>
        <dbReference type="Proteomes" id="UP001549145"/>
    </source>
</evidence>
<sequence>MTPPLLPTLAMAVILGAASYLCHEPVAVAPPASVPATALAAAPEATAEAPFIPAPLAFQTQFPLVVAQAEPAIQARKAVARPARIAAPRRPENPRVATKAPLAAERTPQVFEKALPFAPEAEVSQAAAETDGGLLPAVALPDVTLPDVALPFAPTIRAFSRASAAAGAFVSDKSAAAGAFVSDKSAAAGAFVSDKSVTLGAAVSGWVGRLR</sequence>
<reference evidence="2 3" key="1">
    <citation type="submission" date="2024-06" db="EMBL/GenBank/DDBJ databases">
        <title>Genomic Encyclopedia of Type Strains, Phase IV (KMG-IV): sequencing the most valuable type-strain genomes for metagenomic binning, comparative biology and taxonomic classification.</title>
        <authorList>
            <person name="Goeker M."/>
        </authorList>
    </citation>
    <scope>NUCLEOTIDE SEQUENCE [LARGE SCALE GENOMIC DNA]</scope>
    <source>
        <strain evidence="2 3">DSM 21331</strain>
    </source>
</reference>
<proteinExistence type="predicted"/>
<keyword evidence="1" id="KW-0732">Signal</keyword>
<evidence type="ECO:0000313" key="2">
    <source>
        <dbReference type="EMBL" id="MET3694802.1"/>
    </source>
</evidence>
<accession>A0ABV2LAC8</accession>
<dbReference type="Proteomes" id="UP001549145">
    <property type="component" value="Unassembled WGS sequence"/>
</dbReference>
<name>A0ABV2LAC8_9HYPH</name>
<comment type="caution">
    <text evidence="2">The sequence shown here is derived from an EMBL/GenBank/DDBJ whole genome shotgun (WGS) entry which is preliminary data.</text>
</comment>
<organism evidence="2 3">
    <name type="scientific">Methylobacterium goesingense</name>
    <dbReference type="NCBI Taxonomy" id="243690"/>
    <lineage>
        <taxon>Bacteria</taxon>
        <taxon>Pseudomonadati</taxon>
        <taxon>Pseudomonadota</taxon>
        <taxon>Alphaproteobacteria</taxon>
        <taxon>Hyphomicrobiales</taxon>
        <taxon>Methylobacteriaceae</taxon>
        <taxon>Methylobacterium</taxon>
    </lineage>
</organism>
<feature type="signal peptide" evidence="1">
    <location>
        <begin position="1"/>
        <end position="23"/>
    </location>
</feature>
<feature type="chain" id="PRO_5047222529" evidence="1">
    <location>
        <begin position="24"/>
        <end position="211"/>
    </location>
</feature>